<evidence type="ECO:0000313" key="2">
    <source>
        <dbReference type="Proteomes" id="UP000194903"/>
    </source>
</evidence>
<dbReference type="EMBL" id="NHOC01000005">
    <property type="protein sequence ID" value="OUM20429.1"/>
    <property type="molecule type" value="Genomic_DNA"/>
</dbReference>
<dbReference type="AlphaFoldDB" id="A0A252F3V3"/>
<protein>
    <recommendedName>
        <fullName evidence="3">FeoB-associated Cys-rich membrane protein</fullName>
    </recommendedName>
</protein>
<dbReference type="Pfam" id="PF12669">
    <property type="entry name" value="FeoB_associated"/>
    <property type="match status" value="1"/>
</dbReference>
<reference evidence="1 2" key="1">
    <citation type="submission" date="2017-05" db="EMBL/GenBank/DDBJ databases">
        <title>Butyricicoccus porcorum sp. nov. a butyrate-producing bacterium from the swine intestinal tract.</title>
        <authorList>
            <person name="Trachsel J."/>
            <person name="Humphrey S."/>
            <person name="Allen H.K."/>
        </authorList>
    </citation>
    <scope>NUCLEOTIDE SEQUENCE [LARGE SCALE GENOMIC DNA]</scope>
    <source>
        <strain evidence="1">BB10</strain>
    </source>
</reference>
<evidence type="ECO:0000313" key="1">
    <source>
        <dbReference type="EMBL" id="OUM20429.1"/>
    </source>
</evidence>
<sequence>MNLATFLVAALVAAVFLAIVISGIRKRKNGGSSCSCGGSCGGCGMADACHSNTNHVHK</sequence>
<organism evidence="1 2">
    <name type="scientific">Butyricicoccus porcorum</name>
    <dbReference type="NCBI Taxonomy" id="1945634"/>
    <lineage>
        <taxon>Bacteria</taxon>
        <taxon>Bacillati</taxon>
        <taxon>Bacillota</taxon>
        <taxon>Clostridia</taxon>
        <taxon>Eubacteriales</taxon>
        <taxon>Butyricicoccaceae</taxon>
        <taxon>Butyricicoccus</taxon>
    </lineage>
</organism>
<name>A0A252F3V3_9FIRM</name>
<gene>
    <name evidence="1" type="ORF">CBW42_06225</name>
</gene>
<dbReference type="Proteomes" id="UP000194903">
    <property type="component" value="Unassembled WGS sequence"/>
</dbReference>
<accession>A0A252F3V3</accession>
<dbReference type="RefSeq" id="WP_087018832.1">
    <property type="nucleotide sequence ID" value="NZ_CP178353.1"/>
</dbReference>
<evidence type="ECO:0008006" key="3">
    <source>
        <dbReference type="Google" id="ProtNLM"/>
    </source>
</evidence>
<keyword evidence="2" id="KW-1185">Reference proteome</keyword>
<comment type="caution">
    <text evidence="1">The sequence shown here is derived from an EMBL/GenBank/DDBJ whole genome shotgun (WGS) entry which is preliminary data.</text>
</comment>
<proteinExistence type="predicted"/>